<protein>
    <recommendedName>
        <fullName evidence="5">MARVEL domain-containing protein</fullName>
    </recommendedName>
</protein>
<evidence type="ECO:0000256" key="1">
    <source>
        <dbReference type="SAM" id="MobiDB-lite"/>
    </source>
</evidence>
<feature type="non-terminal residue" evidence="3">
    <location>
        <position position="1"/>
    </location>
</feature>
<keyword evidence="2" id="KW-1133">Transmembrane helix</keyword>
<sequence length="516" mass="56216">GESVYEEHDIATMHAWNRTPAPPRSSYSSPPPSSNRYRTSFDNVALYAASPRSPAPSSAPPAYPPAHGMYSGYFAQSEPSPDNYYWYAGAPPSVASSQTRHHHHPPSSAPGDVYSREDVPGFFGVRAPHHHPGNTSRQAIHGENLPNFPQWSRTWYDGHMSANGHAYTSVPPPDGASGWESDSLTRSGGVMPGAYGHVYGARGNVADMVKEERIRMLEKQFGKPKISHGDDDDETLDERDSDSIEDVDLPLGAVNSRGKLVTERPKWKTGIRWLIGFASIACFALGIGSALLIKPGLNAPAARGSIASYILYIASTITLVLILYLFVFRPCCCDPMRKEMKMGGGADNPLGGMIIPVLTNGGGPKKKPFRKGKRGMMMMAQQAPTVNLIVDPALLGIGKRDDPDDEEDERLPGDARRSSRRKNGVGVLGNMQMQKRWMMARKTLKLETVWDAILCVIWIAVVVVALGFGKKCPPGDGNGWCNYYNGAIACGAIMAALFAGVLFLDYRDLKMSKKPP</sequence>
<dbReference type="RefSeq" id="XP_025352646.1">
    <property type="nucleotide sequence ID" value="XM_025495814.1"/>
</dbReference>
<feature type="transmembrane region" description="Helical" evidence="2">
    <location>
        <begin position="273"/>
        <end position="294"/>
    </location>
</feature>
<keyword evidence="4" id="KW-1185">Reference proteome</keyword>
<keyword evidence="2" id="KW-0812">Transmembrane</keyword>
<feature type="compositionally biased region" description="Acidic residues" evidence="1">
    <location>
        <begin position="230"/>
        <end position="242"/>
    </location>
</feature>
<gene>
    <name evidence="3" type="ORF">FA14DRAFT_107577</name>
</gene>
<keyword evidence="2" id="KW-0472">Membrane</keyword>
<dbReference type="AlphaFoldDB" id="A0A316V513"/>
<dbReference type="EMBL" id="KZ819606">
    <property type="protein sequence ID" value="PWN32344.1"/>
    <property type="molecule type" value="Genomic_DNA"/>
</dbReference>
<dbReference type="InParanoid" id="A0A316V513"/>
<feature type="transmembrane region" description="Helical" evidence="2">
    <location>
        <begin position="448"/>
        <end position="468"/>
    </location>
</feature>
<evidence type="ECO:0000313" key="3">
    <source>
        <dbReference type="EMBL" id="PWN32344.1"/>
    </source>
</evidence>
<feature type="transmembrane region" description="Helical" evidence="2">
    <location>
        <begin position="483"/>
        <end position="504"/>
    </location>
</feature>
<evidence type="ECO:0000256" key="2">
    <source>
        <dbReference type="SAM" id="Phobius"/>
    </source>
</evidence>
<name>A0A316V513_9BASI</name>
<dbReference type="STRING" id="1280837.A0A316V513"/>
<dbReference type="Proteomes" id="UP000245771">
    <property type="component" value="Unassembled WGS sequence"/>
</dbReference>
<feature type="region of interest" description="Disordered" evidence="1">
    <location>
        <begin position="95"/>
        <end position="144"/>
    </location>
</feature>
<feature type="transmembrane region" description="Helical" evidence="2">
    <location>
        <begin position="306"/>
        <end position="328"/>
    </location>
</feature>
<reference evidence="3 4" key="1">
    <citation type="journal article" date="2018" name="Mol. Biol. Evol.">
        <title>Broad Genomic Sampling Reveals a Smut Pathogenic Ancestry of the Fungal Clade Ustilaginomycotina.</title>
        <authorList>
            <person name="Kijpornyongpan T."/>
            <person name="Mondo S.J."/>
            <person name="Barry K."/>
            <person name="Sandor L."/>
            <person name="Lee J."/>
            <person name="Lipzen A."/>
            <person name="Pangilinan J."/>
            <person name="LaButti K."/>
            <person name="Hainaut M."/>
            <person name="Henrissat B."/>
            <person name="Grigoriev I.V."/>
            <person name="Spatafora J.W."/>
            <person name="Aime M.C."/>
        </authorList>
    </citation>
    <scope>NUCLEOTIDE SEQUENCE [LARGE SCALE GENOMIC DNA]</scope>
    <source>
        <strain evidence="3 4">MCA 3882</strain>
    </source>
</reference>
<feature type="compositionally biased region" description="Low complexity" evidence="1">
    <location>
        <begin position="24"/>
        <end position="40"/>
    </location>
</feature>
<feature type="region of interest" description="Disordered" evidence="1">
    <location>
        <begin position="220"/>
        <end position="242"/>
    </location>
</feature>
<dbReference type="GeneID" id="37017595"/>
<proteinExistence type="predicted"/>
<accession>A0A316V513</accession>
<organism evidence="3 4">
    <name type="scientific">Meira miltonrushii</name>
    <dbReference type="NCBI Taxonomy" id="1280837"/>
    <lineage>
        <taxon>Eukaryota</taxon>
        <taxon>Fungi</taxon>
        <taxon>Dikarya</taxon>
        <taxon>Basidiomycota</taxon>
        <taxon>Ustilaginomycotina</taxon>
        <taxon>Exobasidiomycetes</taxon>
        <taxon>Exobasidiales</taxon>
        <taxon>Brachybasidiaceae</taxon>
        <taxon>Meira</taxon>
    </lineage>
</organism>
<evidence type="ECO:0008006" key="5">
    <source>
        <dbReference type="Google" id="ProtNLM"/>
    </source>
</evidence>
<evidence type="ECO:0000313" key="4">
    <source>
        <dbReference type="Proteomes" id="UP000245771"/>
    </source>
</evidence>
<dbReference type="OrthoDB" id="3253553at2759"/>
<feature type="region of interest" description="Disordered" evidence="1">
    <location>
        <begin position="397"/>
        <end position="423"/>
    </location>
</feature>
<feature type="non-terminal residue" evidence="3">
    <location>
        <position position="516"/>
    </location>
</feature>
<feature type="region of interest" description="Disordered" evidence="1">
    <location>
        <begin position="1"/>
        <end position="40"/>
    </location>
</feature>
<feature type="compositionally biased region" description="Basic and acidic residues" evidence="1">
    <location>
        <begin position="1"/>
        <end position="11"/>
    </location>
</feature>